<sequence length="132" mass="14829">MDFTLDISSVMFHASQQGGRHGLNDTGQSALACLMLQECQEECWKALCAQLEHKLGCSIRHIASSNSSTYPDLMDEEEEEVVKRLDSEALREGLREVLSSMQRDLPNSRPVTLLERRMVTSRKSSDNSLLSL</sequence>
<proteinExistence type="predicted"/>
<gene>
    <name evidence="1" type="ORF">AK812_SmicGene19998</name>
</gene>
<evidence type="ECO:0000313" key="2">
    <source>
        <dbReference type="Proteomes" id="UP000186817"/>
    </source>
</evidence>
<organism evidence="1 2">
    <name type="scientific">Symbiodinium microadriaticum</name>
    <name type="common">Dinoflagellate</name>
    <name type="synonym">Zooxanthella microadriatica</name>
    <dbReference type="NCBI Taxonomy" id="2951"/>
    <lineage>
        <taxon>Eukaryota</taxon>
        <taxon>Sar</taxon>
        <taxon>Alveolata</taxon>
        <taxon>Dinophyceae</taxon>
        <taxon>Suessiales</taxon>
        <taxon>Symbiodiniaceae</taxon>
        <taxon>Symbiodinium</taxon>
    </lineage>
</organism>
<dbReference type="AlphaFoldDB" id="A0A1Q9DR53"/>
<keyword evidence="2" id="KW-1185">Reference proteome</keyword>
<evidence type="ECO:0000313" key="1">
    <source>
        <dbReference type="EMBL" id="OLP97646.1"/>
    </source>
</evidence>
<dbReference type="Proteomes" id="UP000186817">
    <property type="component" value="Unassembled WGS sequence"/>
</dbReference>
<reference evidence="1 2" key="1">
    <citation type="submission" date="2016-02" db="EMBL/GenBank/DDBJ databases">
        <title>Genome analysis of coral dinoflagellate symbionts highlights evolutionary adaptations to a symbiotic lifestyle.</title>
        <authorList>
            <person name="Aranda M."/>
            <person name="Li Y."/>
            <person name="Liew Y.J."/>
            <person name="Baumgarten S."/>
            <person name="Simakov O."/>
            <person name="Wilson M."/>
            <person name="Piel J."/>
            <person name="Ashoor H."/>
            <person name="Bougouffa S."/>
            <person name="Bajic V.B."/>
            <person name="Ryu T."/>
            <person name="Ravasi T."/>
            <person name="Bayer T."/>
            <person name="Micklem G."/>
            <person name="Kim H."/>
            <person name="Bhak J."/>
            <person name="Lajeunesse T.C."/>
            <person name="Voolstra C.R."/>
        </authorList>
    </citation>
    <scope>NUCLEOTIDE SEQUENCE [LARGE SCALE GENOMIC DNA]</scope>
    <source>
        <strain evidence="1 2">CCMP2467</strain>
    </source>
</reference>
<accession>A0A1Q9DR53</accession>
<name>A0A1Q9DR53_SYMMI</name>
<protein>
    <submittedName>
        <fullName evidence="1">Uncharacterized protein</fullName>
    </submittedName>
</protein>
<dbReference type="EMBL" id="LSRX01000425">
    <property type="protein sequence ID" value="OLP97646.1"/>
    <property type="molecule type" value="Genomic_DNA"/>
</dbReference>
<comment type="caution">
    <text evidence="1">The sequence shown here is derived from an EMBL/GenBank/DDBJ whole genome shotgun (WGS) entry which is preliminary data.</text>
</comment>